<evidence type="ECO:0000259" key="1">
    <source>
        <dbReference type="Pfam" id="PF01636"/>
    </source>
</evidence>
<sequence>MFLIMSADYISPELRSEFGGLPPSFLPLGNRRLFQHQVKSAPDQSQVFLSLPESFRIGEQDQLWLDRHGVTVLSIPDGLSLGASLVAALNLAESSHDRPLHVLFGDTLITPLPPGDDIVAIAKVEDNYNWAVVTDDENNWLVSSNDALAFQDHSVVTGYFKFSSPRQLIRCITQCNWNFLQGLTRYRNSVGLSTVKVSNWLDFGHANTYYHSKSTFTTQRMFNELKITPRWIEKSGQNNRKIEGEARWFEHLPPMMRQYTPQYLGTPKPEGSKEAFAYRLEYLHHTALNELYVFADIPPLLWRKILQQCLTFLADCQTHCAPHGEQSTSLPQFFTIKTHERLDTFCKERGFDKAQPWTFGGSGTTPLELSIADLERESRQRLPEPSASQCLMHGDFCFSNILYDFRTNRIKVIDPRGVTLDGAISSYGDIRYDLAKLSHSILGLYDWIVAGYHTTTLTDHRIDIELPEHKRQRDIQQQFLEMVEDQFSLTPVELYAMQIQLFLSMLPLHADDPHRQDALLANAFRLYELMIRHQQ</sequence>
<dbReference type="OrthoDB" id="9814110at2"/>
<dbReference type="InterPro" id="IPR002575">
    <property type="entry name" value="Aminoglycoside_PTrfase"/>
</dbReference>
<dbReference type="EMBL" id="FOUE01000005">
    <property type="protein sequence ID" value="SFM62248.1"/>
    <property type="molecule type" value="Genomic_DNA"/>
</dbReference>
<dbReference type="Gene3D" id="3.90.1200.10">
    <property type="match status" value="1"/>
</dbReference>
<dbReference type="Pfam" id="PF01636">
    <property type="entry name" value="APH"/>
    <property type="match status" value="1"/>
</dbReference>
<name>A0A1I4SCN5_9GAMM</name>
<organism evidence="2 3">
    <name type="scientific">Marinobacter zhejiangensis</name>
    <dbReference type="NCBI Taxonomy" id="488535"/>
    <lineage>
        <taxon>Bacteria</taxon>
        <taxon>Pseudomonadati</taxon>
        <taxon>Pseudomonadota</taxon>
        <taxon>Gammaproteobacteria</taxon>
        <taxon>Pseudomonadales</taxon>
        <taxon>Marinobacteraceae</taxon>
        <taxon>Marinobacter</taxon>
    </lineage>
</organism>
<accession>A0A1I4SCN5</accession>
<feature type="domain" description="Aminoglycoside phosphotransferase" evidence="1">
    <location>
        <begin position="238"/>
        <end position="438"/>
    </location>
</feature>
<evidence type="ECO:0000313" key="3">
    <source>
        <dbReference type="Proteomes" id="UP000198519"/>
    </source>
</evidence>
<keyword evidence="3" id="KW-1185">Reference proteome</keyword>
<dbReference type="InterPro" id="IPR029044">
    <property type="entry name" value="Nucleotide-diphossugar_trans"/>
</dbReference>
<proteinExistence type="predicted"/>
<dbReference type="AlphaFoldDB" id="A0A1I4SCN5"/>
<reference evidence="3" key="1">
    <citation type="submission" date="2016-10" db="EMBL/GenBank/DDBJ databases">
        <authorList>
            <person name="Varghese N."/>
            <person name="Submissions S."/>
        </authorList>
    </citation>
    <scope>NUCLEOTIDE SEQUENCE [LARGE SCALE GENOMIC DNA]</scope>
    <source>
        <strain evidence="3">CGMCC 1.7061</strain>
    </source>
</reference>
<dbReference type="SUPFAM" id="SSF53448">
    <property type="entry name" value="Nucleotide-diphospho-sugar transferases"/>
    <property type="match status" value="1"/>
</dbReference>
<evidence type="ECO:0000313" key="2">
    <source>
        <dbReference type="EMBL" id="SFM62248.1"/>
    </source>
</evidence>
<dbReference type="InterPro" id="IPR011009">
    <property type="entry name" value="Kinase-like_dom_sf"/>
</dbReference>
<gene>
    <name evidence="2" type="ORF">SAMN04487963_3147</name>
</gene>
<protein>
    <recommendedName>
        <fullName evidence="1">Aminoglycoside phosphotransferase domain-containing protein</fullName>
    </recommendedName>
</protein>
<dbReference type="STRING" id="488535.SAMN04487963_3147"/>
<dbReference type="SUPFAM" id="SSF56112">
    <property type="entry name" value="Protein kinase-like (PK-like)"/>
    <property type="match status" value="1"/>
</dbReference>
<dbReference type="Proteomes" id="UP000198519">
    <property type="component" value="Unassembled WGS sequence"/>
</dbReference>
<dbReference type="RefSeq" id="WP_092025186.1">
    <property type="nucleotide sequence ID" value="NZ_FOUE01000005.1"/>
</dbReference>